<protein>
    <recommendedName>
        <fullName evidence="3">Protein kinase domain-containing protein</fullName>
    </recommendedName>
</protein>
<dbReference type="AlphaFoldDB" id="A0AAI8Z1P3"/>
<dbReference type="EMBL" id="CAVMBE010000041">
    <property type="protein sequence ID" value="CAK4030856.1"/>
    <property type="molecule type" value="Genomic_DNA"/>
</dbReference>
<evidence type="ECO:0000313" key="2">
    <source>
        <dbReference type="Proteomes" id="UP001296104"/>
    </source>
</evidence>
<accession>A0AAI8Z1P3</accession>
<reference evidence="1" key="1">
    <citation type="submission" date="2023-11" db="EMBL/GenBank/DDBJ databases">
        <authorList>
            <person name="Alioto T."/>
            <person name="Alioto T."/>
            <person name="Gomez Garrido J."/>
        </authorList>
    </citation>
    <scope>NUCLEOTIDE SEQUENCE</scope>
</reference>
<comment type="caution">
    <text evidence="1">The sequence shown here is derived from an EMBL/GenBank/DDBJ whole genome shotgun (WGS) entry which is preliminary data.</text>
</comment>
<name>A0AAI8Z1P3_9PEZI</name>
<gene>
    <name evidence="1" type="ORF">LECACI_7A006014</name>
</gene>
<evidence type="ECO:0008006" key="3">
    <source>
        <dbReference type="Google" id="ProtNLM"/>
    </source>
</evidence>
<evidence type="ECO:0000313" key="1">
    <source>
        <dbReference type="EMBL" id="CAK4030856.1"/>
    </source>
</evidence>
<proteinExistence type="predicted"/>
<sequence length="241" mass="26921">MHELMLIKGEDGKHTVVLGTFLAPKNRESESESVEVYNAQYCDMDVVVKVFKSSGALPSARADREVSGLKILTEAQCQHAPAYITDFKCRSWENPDVLWHYVVRSKLEGLLIENCLKLPEAMTDPVAIKKRIRAAFAVAIEAVRDCCVDNGSHYDGNILVHLGEKADHCYMVDFERLKTLHLWEHAHFPKVGQPVRGNIADGKTKLVIESTIHGASKRGSRAGVYFGRLDGEEIIVKVFAM</sequence>
<organism evidence="1 2">
    <name type="scientific">Lecanosticta acicola</name>
    <dbReference type="NCBI Taxonomy" id="111012"/>
    <lineage>
        <taxon>Eukaryota</taxon>
        <taxon>Fungi</taxon>
        <taxon>Dikarya</taxon>
        <taxon>Ascomycota</taxon>
        <taxon>Pezizomycotina</taxon>
        <taxon>Dothideomycetes</taxon>
        <taxon>Dothideomycetidae</taxon>
        <taxon>Mycosphaerellales</taxon>
        <taxon>Mycosphaerellaceae</taxon>
        <taxon>Lecanosticta</taxon>
    </lineage>
</organism>
<keyword evidence="2" id="KW-1185">Reference proteome</keyword>
<dbReference type="Proteomes" id="UP001296104">
    <property type="component" value="Unassembled WGS sequence"/>
</dbReference>